<comment type="caution">
    <text evidence="1">The sequence shown here is derived from an EMBL/GenBank/DDBJ whole genome shotgun (WGS) entry which is preliminary data.</text>
</comment>
<reference evidence="1 2" key="1">
    <citation type="journal article" date="2022" name="G3 (Bethesda)">
        <title>Whole-genome sequence and methylome profiling of the almond [Prunus dulcis (Mill.) D.A. Webb] cultivar 'Nonpareil'.</title>
        <authorList>
            <person name="D'Amico-Willman K.M."/>
            <person name="Ouma W.Z."/>
            <person name="Meulia T."/>
            <person name="Sideli G.M."/>
            <person name="Gradziel T.M."/>
            <person name="Fresnedo-Ramirez J."/>
        </authorList>
    </citation>
    <scope>NUCLEOTIDE SEQUENCE [LARGE SCALE GENOMIC DNA]</scope>
    <source>
        <strain evidence="1">Clone GOH B32 T37-40</strain>
    </source>
</reference>
<evidence type="ECO:0000313" key="1">
    <source>
        <dbReference type="EMBL" id="KAI5326579.1"/>
    </source>
</evidence>
<keyword evidence="2" id="KW-1185">Reference proteome</keyword>
<dbReference type="EMBL" id="JAJFAZ020000006">
    <property type="protein sequence ID" value="KAI5326579.1"/>
    <property type="molecule type" value="Genomic_DNA"/>
</dbReference>
<evidence type="ECO:0000313" key="2">
    <source>
        <dbReference type="Proteomes" id="UP001054821"/>
    </source>
</evidence>
<name>A0AAD4VK36_PRUDU</name>
<organism evidence="1 2">
    <name type="scientific">Prunus dulcis</name>
    <name type="common">Almond</name>
    <name type="synonym">Amygdalus dulcis</name>
    <dbReference type="NCBI Taxonomy" id="3755"/>
    <lineage>
        <taxon>Eukaryota</taxon>
        <taxon>Viridiplantae</taxon>
        <taxon>Streptophyta</taxon>
        <taxon>Embryophyta</taxon>
        <taxon>Tracheophyta</taxon>
        <taxon>Spermatophyta</taxon>
        <taxon>Magnoliopsida</taxon>
        <taxon>eudicotyledons</taxon>
        <taxon>Gunneridae</taxon>
        <taxon>Pentapetalae</taxon>
        <taxon>rosids</taxon>
        <taxon>fabids</taxon>
        <taxon>Rosales</taxon>
        <taxon>Rosaceae</taxon>
        <taxon>Amygdaloideae</taxon>
        <taxon>Amygdaleae</taxon>
        <taxon>Prunus</taxon>
    </lineage>
</organism>
<dbReference type="AlphaFoldDB" id="A0AAD4VK36"/>
<protein>
    <submittedName>
        <fullName evidence="1">Uncharacterized protein</fullName>
    </submittedName>
</protein>
<proteinExistence type="predicted"/>
<dbReference type="Proteomes" id="UP001054821">
    <property type="component" value="Chromosome 6"/>
</dbReference>
<gene>
    <name evidence="1" type="ORF">L3X38_035653</name>
</gene>
<accession>A0AAD4VK36</accession>
<sequence length="67" mass="7286">MACAYHKRGRGGAFKTYLPGRGQWAIKKAHGLGWWPPLHLGGVPAYGLLTLEPESKILPDSAIAPNY</sequence>